<evidence type="ECO:0000256" key="2">
    <source>
        <dbReference type="ARBA" id="ARBA00023125"/>
    </source>
</evidence>
<dbReference type="InterPro" id="IPR018060">
    <property type="entry name" value="HTH_AraC"/>
</dbReference>
<dbReference type="PROSITE" id="PS01124">
    <property type="entry name" value="HTH_ARAC_FAMILY_2"/>
    <property type="match status" value="1"/>
</dbReference>
<dbReference type="Pfam" id="PF06719">
    <property type="entry name" value="AraC_N"/>
    <property type="match status" value="1"/>
</dbReference>
<keyword evidence="6" id="KW-1185">Reference proteome</keyword>
<keyword evidence="1" id="KW-0805">Transcription regulation</keyword>
<organism evidence="5 6">
    <name type="scientific">Parvibium lacunae</name>
    <dbReference type="NCBI Taxonomy" id="1888893"/>
    <lineage>
        <taxon>Bacteria</taxon>
        <taxon>Pseudomonadati</taxon>
        <taxon>Pseudomonadota</taxon>
        <taxon>Betaproteobacteria</taxon>
        <taxon>Burkholderiales</taxon>
        <taxon>Alcaligenaceae</taxon>
        <taxon>Parvibium</taxon>
    </lineage>
</organism>
<dbReference type="GO" id="GO:0000976">
    <property type="term" value="F:transcription cis-regulatory region binding"/>
    <property type="evidence" value="ECO:0007669"/>
    <property type="project" value="TreeGrafter"/>
</dbReference>
<dbReference type="PANTHER" id="PTHR47894">
    <property type="entry name" value="HTH-TYPE TRANSCRIPTIONAL REGULATOR GADX"/>
    <property type="match status" value="1"/>
</dbReference>
<reference evidence="5 6" key="1">
    <citation type="journal article" date="2018" name="Int. J. Syst. Evol. Microbiol.">
        <title>Parvibium lacunae gen. nov., sp. nov., a new member of the family Alcaligenaceae isolated from a freshwater pond.</title>
        <authorList>
            <person name="Chen W.M."/>
            <person name="Xie P.B."/>
            <person name="Hsu M.Y."/>
            <person name="Sheu S.Y."/>
        </authorList>
    </citation>
    <scope>NUCLEOTIDE SEQUENCE [LARGE SCALE GENOMIC DNA]</scope>
    <source>
        <strain evidence="5 6">KMB9</strain>
    </source>
</reference>
<evidence type="ECO:0000256" key="3">
    <source>
        <dbReference type="ARBA" id="ARBA00023163"/>
    </source>
</evidence>
<comment type="caution">
    <text evidence="5">The sequence shown here is derived from an EMBL/GenBank/DDBJ whole genome shotgun (WGS) entry which is preliminary data.</text>
</comment>
<dbReference type="Pfam" id="PF12833">
    <property type="entry name" value="HTH_18"/>
    <property type="match status" value="1"/>
</dbReference>
<dbReference type="EMBL" id="QPGB01000001">
    <property type="protein sequence ID" value="RCS59752.1"/>
    <property type="molecule type" value="Genomic_DNA"/>
</dbReference>
<proteinExistence type="predicted"/>
<dbReference type="Proteomes" id="UP000252357">
    <property type="component" value="Unassembled WGS sequence"/>
</dbReference>
<evidence type="ECO:0000313" key="6">
    <source>
        <dbReference type="Proteomes" id="UP000252357"/>
    </source>
</evidence>
<feature type="domain" description="HTH araC/xylS-type" evidence="4">
    <location>
        <begin position="180"/>
        <end position="277"/>
    </location>
</feature>
<evidence type="ECO:0000256" key="1">
    <source>
        <dbReference type="ARBA" id="ARBA00023015"/>
    </source>
</evidence>
<name>A0A368L872_9BURK</name>
<dbReference type="GO" id="GO:0003700">
    <property type="term" value="F:DNA-binding transcription factor activity"/>
    <property type="evidence" value="ECO:0007669"/>
    <property type="project" value="InterPro"/>
</dbReference>
<protein>
    <submittedName>
        <fullName evidence="5">AraC family transcriptional regulator</fullName>
    </submittedName>
</protein>
<keyword evidence="2" id="KW-0238">DNA-binding</keyword>
<dbReference type="InterPro" id="IPR009057">
    <property type="entry name" value="Homeodomain-like_sf"/>
</dbReference>
<dbReference type="SMART" id="SM00342">
    <property type="entry name" value="HTH_ARAC"/>
    <property type="match status" value="1"/>
</dbReference>
<dbReference type="GO" id="GO:0005829">
    <property type="term" value="C:cytosol"/>
    <property type="evidence" value="ECO:0007669"/>
    <property type="project" value="TreeGrafter"/>
</dbReference>
<dbReference type="SUPFAM" id="SSF46689">
    <property type="entry name" value="Homeodomain-like"/>
    <property type="match status" value="1"/>
</dbReference>
<dbReference type="InterPro" id="IPR009594">
    <property type="entry name" value="Tscrpt_reg_HTH_AraC_N"/>
</dbReference>
<accession>A0A368L872</accession>
<dbReference type="PANTHER" id="PTHR47894:SF4">
    <property type="entry name" value="HTH-TYPE TRANSCRIPTIONAL REGULATOR GADX"/>
    <property type="match status" value="1"/>
</dbReference>
<dbReference type="AlphaFoldDB" id="A0A368L872"/>
<dbReference type="Gene3D" id="1.10.10.60">
    <property type="entry name" value="Homeodomain-like"/>
    <property type="match status" value="1"/>
</dbReference>
<gene>
    <name evidence="5" type="ORF">DU000_03340</name>
</gene>
<keyword evidence="3" id="KW-0804">Transcription</keyword>
<evidence type="ECO:0000313" key="5">
    <source>
        <dbReference type="EMBL" id="RCS59752.1"/>
    </source>
</evidence>
<evidence type="ECO:0000259" key="4">
    <source>
        <dbReference type="PROSITE" id="PS01124"/>
    </source>
</evidence>
<sequence length="277" mass="30944">MKREPPSMNHLQAATIFASQTYRLKTVPIRQPALCIVLSGTKMIHLPSGDTVTLQPKQAILLAQHTVWDITNQPDRDHSYQAVFVGFDATCLQDAARSSMHLTTQPIALLQKLDHASALLEATQRLLPKQTDHTSAHAKSTKTSTKISPEVFRHRQLEILLLIAEAGYHFPHTTQTDWLDAIRHLVQSAPHQDWQAANLAKSLNLSESSLRRRLQNHPLTLATIVREIRLEHALHLLQTTLMPIGEVAQACGWESHSQFSAAFQKRWGAAPSSVRAS</sequence>